<gene>
    <name evidence="2" type="ORF">M441DRAFT_84174</name>
</gene>
<accession>A0A2T3YTU1</accession>
<proteinExistence type="predicted"/>
<keyword evidence="1" id="KW-0732">Signal</keyword>
<sequence length="80" mass="8923">MTRWRKAGRFGRHVATSLQLLHLLHANSMGRASPEICHANSPFTGWRACRILNSQESAHVKQPLPPLVVEPPHPPSQASR</sequence>
<evidence type="ECO:0000313" key="2">
    <source>
        <dbReference type="EMBL" id="PTB35957.1"/>
    </source>
</evidence>
<organism evidence="2 3">
    <name type="scientific">Trichoderma asperellum (strain ATCC 204424 / CBS 433.97 / NBRC 101777)</name>
    <dbReference type="NCBI Taxonomy" id="1042311"/>
    <lineage>
        <taxon>Eukaryota</taxon>
        <taxon>Fungi</taxon>
        <taxon>Dikarya</taxon>
        <taxon>Ascomycota</taxon>
        <taxon>Pezizomycotina</taxon>
        <taxon>Sordariomycetes</taxon>
        <taxon>Hypocreomycetidae</taxon>
        <taxon>Hypocreales</taxon>
        <taxon>Hypocreaceae</taxon>
        <taxon>Trichoderma</taxon>
    </lineage>
</organism>
<dbReference type="AlphaFoldDB" id="A0A2T3YTU1"/>
<feature type="chain" id="PRO_5015560964" description="Secreted protein" evidence="1">
    <location>
        <begin position="27"/>
        <end position="80"/>
    </location>
</feature>
<dbReference type="Proteomes" id="UP000240493">
    <property type="component" value="Unassembled WGS sequence"/>
</dbReference>
<reference evidence="2 3" key="1">
    <citation type="submission" date="2016-07" db="EMBL/GenBank/DDBJ databases">
        <title>Multiple horizontal gene transfer events from other fungi enriched the ability of initially mycotrophic Trichoderma (Ascomycota) to feed on dead plant biomass.</title>
        <authorList>
            <consortium name="DOE Joint Genome Institute"/>
            <person name="Aerts A."/>
            <person name="Atanasova L."/>
            <person name="Chenthamara K."/>
            <person name="Zhang J."/>
            <person name="Grujic M."/>
            <person name="Henrissat B."/>
            <person name="Kuo A."/>
            <person name="Salamov A."/>
            <person name="Lipzen A."/>
            <person name="Labutti K."/>
            <person name="Barry K."/>
            <person name="Miao Y."/>
            <person name="Rahimi M.J."/>
            <person name="Shen Q."/>
            <person name="Grigoriev I.V."/>
            <person name="Kubicek C.P."/>
            <person name="Druzhinina I.S."/>
        </authorList>
    </citation>
    <scope>NUCLEOTIDE SEQUENCE [LARGE SCALE GENOMIC DNA]</scope>
    <source>
        <strain evidence="2 3">CBS 433.97</strain>
    </source>
</reference>
<protein>
    <recommendedName>
        <fullName evidence="4">Secreted protein</fullName>
    </recommendedName>
</protein>
<keyword evidence="3" id="KW-1185">Reference proteome</keyword>
<evidence type="ECO:0008006" key="4">
    <source>
        <dbReference type="Google" id="ProtNLM"/>
    </source>
</evidence>
<evidence type="ECO:0000313" key="3">
    <source>
        <dbReference type="Proteomes" id="UP000240493"/>
    </source>
</evidence>
<name>A0A2T3YTU1_TRIA4</name>
<dbReference type="EMBL" id="KZ679272">
    <property type="protein sequence ID" value="PTB35957.1"/>
    <property type="molecule type" value="Genomic_DNA"/>
</dbReference>
<feature type="signal peptide" evidence="1">
    <location>
        <begin position="1"/>
        <end position="26"/>
    </location>
</feature>
<evidence type="ECO:0000256" key="1">
    <source>
        <dbReference type="SAM" id="SignalP"/>
    </source>
</evidence>